<proteinExistence type="predicted"/>
<accession>A0A8J5MEP2</accession>
<keyword evidence="2" id="KW-1185">Reference proteome</keyword>
<dbReference type="Proteomes" id="UP000709295">
    <property type="component" value="Unassembled WGS sequence"/>
</dbReference>
<evidence type="ECO:0000313" key="2">
    <source>
        <dbReference type="Proteomes" id="UP000709295"/>
    </source>
</evidence>
<dbReference type="EMBL" id="JAENGY010000823">
    <property type="protein sequence ID" value="KAG6956097.1"/>
    <property type="molecule type" value="Genomic_DNA"/>
</dbReference>
<evidence type="ECO:0000313" key="1">
    <source>
        <dbReference type="EMBL" id="KAG6956097.1"/>
    </source>
</evidence>
<reference evidence="1" key="1">
    <citation type="submission" date="2021-01" db="EMBL/GenBank/DDBJ databases">
        <title>Phytophthora aleatoria, a newly-described species from Pinus radiata is distinct from Phytophthora cactorum isolates based on comparative genomics.</title>
        <authorList>
            <person name="Mcdougal R."/>
            <person name="Panda P."/>
            <person name="Williams N."/>
            <person name="Studholme D.J."/>
        </authorList>
    </citation>
    <scope>NUCLEOTIDE SEQUENCE</scope>
    <source>
        <strain evidence="1">NZFS 4037</strain>
    </source>
</reference>
<comment type="caution">
    <text evidence="1">The sequence shown here is derived from an EMBL/GenBank/DDBJ whole genome shotgun (WGS) entry which is preliminary data.</text>
</comment>
<name>A0A8J5MEP2_9STRA</name>
<organism evidence="1 2">
    <name type="scientific">Phytophthora aleatoria</name>
    <dbReference type="NCBI Taxonomy" id="2496075"/>
    <lineage>
        <taxon>Eukaryota</taxon>
        <taxon>Sar</taxon>
        <taxon>Stramenopiles</taxon>
        <taxon>Oomycota</taxon>
        <taxon>Peronosporomycetes</taxon>
        <taxon>Peronosporales</taxon>
        <taxon>Peronosporaceae</taxon>
        <taxon>Phytophthora</taxon>
    </lineage>
</organism>
<sequence>MYGWRNFTKKGFTVLYDGIPNDITDNLRSMARDEIFWIHDTWDGVLQDERRFRTLVPDFYCSSAVRGITAILSNLLPTFYCKRGAISEDNYQNQGPASAARF</sequence>
<dbReference type="AlphaFoldDB" id="A0A8J5MEP2"/>
<protein>
    <submittedName>
        <fullName evidence="1">Uncharacterized protein</fullName>
    </submittedName>
</protein>
<gene>
    <name evidence="1" type="ORF">JG688_00011580</name>
</gene>